<dbReference type="InterPro" id="IPR029068">
    <property type="entry name" value="Glyas_Bleomycin-R_OHBP_Dase"/>
</dbReference>
<dbReference type="AlphaFoldDB" id="D2R7P1"/>
<protein>
    <submittedName>
        <fullName evidence="2">Glyoxalase/bleomycin resistance protein/dioxygenase</fullName>
    </submittedName>
</protein>
<keyword evidence="2" id="KW-0223">Dioxygenase</keyword>
<proteinExistence type="predicted"/>
<keyword evidence="2" id="KW-0560">Oxidoreductase</keyword>
<dbReference type="HOGENOM" id="CLU_046006_18_1_0"/>
<accession>D2R7P1</accession>
<evidence type="ECO:0000259" key="1">
    <source>
        <dbReference type="PROSITE" id="PS51819"/>
    </source>
</evidence>
<organism evidence="2 3">
    <name type="scientific">Pirellula staleyi (strain ATCC 27377 / DSM 6068 / ICPB 4128)</name>
    <name type="common">Pirella staleyi</name>
    <dbReference type="NCBI Taxonomy" id="530564"/>
    <lineage>
        <taxon>Bacteria</taxon>
        <taxon>Pseudomonadati</taxon>
        <taxon>Planctomycetota</taxon>
        <taxon>Planctomycetia</taxon>
        <taxon>Pirellulales</taxon>
        <taxon>Pirellulaceae</taxon>
        <taxon>Pirellula</taxon>
    </lineage>
</organism>
<dbReference type="PANTHER" id="PTHR36503:SF1">
    <property type="entry name" value="BLR2520 PROTEIN"/>
    <property type="match status" value="1"/>
</dbReference>
<name>D2R7P1_PIRSD</name>
<dbReference type="Pfam" id="PF00903">
    <property type="entry name" value="Glyoxalase"/>
    <property type="match status" value="1"/>
</dbReference>
<feature type="domain" description="VOC" evidence="1">
    <location>
        <begin position="2"/>
        <end position="127"/>
    </location>
</feature>
<dbReference type="STRING" id="530564.Psta_2801"/>
<dbReference type="EMBL" id="CP001848">
    <property type="protein sequence ID" value="ADB17467.1"/>
    <property type="molecule type" value="Genomic_DNA"/>
</dbReference>
<keyword evidence="3" id="KW-1185">Reference proteome</keyword>
<dbReference type="KEGG" id="psl:Psta_2801"/>
<dbReference type="Proteomes" id="UP000001887">
    <property type="component" value="Chromosome"/>
</dbReference>
<dbReference type="PROSITE" id="PS51819">
    <property type="entry name" value="VOC"/>
    <property type="match status" value="1"/>
</dbReference>
<evidence type="ECO:0000313" key="2">
    <source>
        <dbReference type="EMBL" id="ADB17467.1"/>
    </source>
</evidence>
<dbReference type="InterPro" id="IPR037523">
    <property type="entry name" value="VOC_core"/>
</dbReference>
<dbReference type="eggNOG" id="COG0346">
    <property type="taxonomic scope" value="Bacteria"/>
</dbReference>
<dbReference type="Gene3D" id="3.10.180.10">
    <property type="entry name" value="2,3-Dihydroxybiphenyl 1,2-Dioxygenase, domain 1"/>
    <property type="match status" value="1"/>
</dbReference>
<reference evidence="2 3" key="1">
    <citation type="journal article" date="2009" name="Stand. Genomic Sci.">
        <title>Complete genome sequence of Pirellula staleyi type strain (ATCC 27377).</title>
        <authorList>
            <person name="Clum A."/>
            <person name="Tindall B.J."/>
            <person name="Sikorski J."/>
            <person name="Ivanova N."/>
            <person name="Mavrommatis K."/>
            <person name="Lucas S."/>
            <person name="Glavina del Rio T."/>
            <person name="Nolan M."/>
            <person name="Chen F."/>
            <person name="Tice H."/>
            <person name="Pitluck S."/>
            <person name="Cheng J.F."/>
            <person name="Chertkov O."/>
            <person name="Brettin T."/>
            <person name="Han C."/>
            <person name="Detter J.C."/>
            <person name="Kuske C."/>
            <person name="Bruce D."/>
            <person name="Goodwin L."/>
            <person name="Ovchinikova G."/>
            <person name="Pati A."/>
            <person name="Mikhailova N."/>
            <person name="Chen A."/>
            <person name="Palaniappan K."/>
            <person name="Land M."/>
            <person name="Hauser L."/>
            <person name="Chang Y.J."/>
            <person name="Jeffries C.D."/>
            <person name="Chain P."/>
            <person name="Rohde M."/>
            <person name="Goker M."/>
            <person name="Bristow J."/>
            <person name="Eisen J.A."/>
            <person name="Markowitz V."/>
            <person name="Hugenholtz P."/>
            <person name="Kyrpides N.C."/>
            <person name="Klenk H.P."/>
            <person name="Lapidus A."/>
        </authorList>
    </citation>
    <scope>NUCLEOTIDE SEQUENCE [LARGE SCALE GENOMIC DNA]</scope>
    <source>
        <strain evidence="3">ATCC 27377 / DSM 6068 / ICPB 4128</strain>
    </source>
</reference>
<sequence length="130" mass="14195">MKFAYTILYVNDVTASIEFYERAFGMTRRFVHESNTYAELETEGTTLSFAQHDLARSNLPIDFVKSSLQQAPAGFEIGISTDDVPAAYALAIAAGATPLAEPKTKPWGQVVAYVRDLDGVLVELCTPMGL</sequence>
<evidence type="ECO:0000313" key="3">
    <source>
        <dbReference type="Proteomes" id="UP000001887"/>
    </source>
</evidence>
<dbReference type="OrthoDB" id="9796521at2"/>
<dbReference type="GO" id="GO:0051213">
    <property type="term" value="F:dioxygenase activity"/>
    <property type="evidence" value="ECO:0007669"/>
    <property type="project" value="UniProtKB-KW"/>
</dbReference>
<dbReference type="SUPFAM" id="SSF54593">
    <property type="entry name" value="Glyoxalase/Bleomycin resistance protein/Dihydroxybiphenyl dioxygenase"/>
    <property type="match status" value="1"/>
</dbReference>
<gene>
    <name evidence="2" type="ordered locus">Psta_2801</name>
</gene>
<dbReference type="InterPro" id="IPR004360">
    <property type="entry name" value="Glyas_Fos-R_dOase_dom"/>
</dbReference>
<dbReference type="PANTHER" id="PTHR36503">
    <property type="entry name" value="BLR2520 PROTEIN"/>
    <property type="match status" value="1"/>
</dbReference>